<dbReference type="Proteomes" id="UP000448235">
    <property type="component" value="Unassembled WGS sequence"/>
</dbReference>
<protein>
    <submittedName>
        <fullName evidence="2">DUF4297 domain-containing protein</fullName>
    </submittedName>
</protein>
<reference evidence="2 3" key="1">
    <citation type="submission" date="2019-12" db="EMBL/GenBank/DDBJ databases">
        <title>Draft genome sequencing of Halomonas icarensis D1-1.</title>
        <authorList>
            <person name="Pandiyan K."/>
            <person name="Kushwaha P."/>
            <person name="Gowdham M."/>
            <person name="Chakdar H."/>
            <person name="Singh A."/>
            <person name="Kumar M."/>
            <person name="Saxena A.K."/>
        </authorList>
    </citation>
    <scope>NUCLEOTIDE SEQUENCE [LARGE SCALE GENOMIC DNA]</scope>
    <source>
        <strain evidence="2 3">D1-1</strain>
    </source>
</reference>
<accession>A0A7X4W277</accession>
<keyword evidence="3" id="KW-1185">Reference proteome</keyword>
<gene>
    <name evidence="2" type="ORF">GRB80_16150</name>
</gene>
<feature type="domain" description="CD-NTase associated protein 4-like DNA endonuclease" evidence="1">
    <location>
        <begin position="24"/>
        <end position="231"/>
    </location>
</feature>
<proteinExistence type="predicted"/>
<evidence type="ECO:0000313" key="2">
    <source>
        <dbReference type="EMBL" id="NAW14360.1"/>
    </source>
</evidence>
<evidence type="ECO:0000313" key="3">
    <source>
        <dbReference type="Proteomes" id="UP000448235"/>
    </source>
</evidence>
<dbReference type="InterPro" id="IPR025382">
    <property type="entry name" value="Cap4-like_endonuclease_dom"/>
</dbReference>
<dbReference type="GO" id="GO:0004518">
    <property type="term" value="F:nuclease activity"/>
    <property type="evidence" value="ECO:0007669"/>
    <property type="project" value="InterPro"/>
</dbReference>
<dbReference type="Pfam" id="PF14130">
    <property type="entry name" value="Cap4_nuclease"/>
    <property type="match status" value="1"/>
</dbReference>
<sequence length="389" mass="44320">MKNENFVDPTEFASVDVAIPVEEGGPTARTGFNYQDEIAVSFLLDMLENSAIEKIHCETHDDVIVVRTDEESSGRVAEFIQVKAGEPDKLWSVADLCKRKKGKPGTSIFETSLARDRHLEKARFRIVTLRDVNSVIRLLTYQDNAPARHQDAAERKEIIKKIQQKCPGFKSEKGNGADYWVDHCLWEVRHSEKSVKQHNELRIIQISFRDNRPLLPEQAEKLLVELRQKAKTAGDAKWSSERHLKIFSRAELRQWWERRLEEVVNGVSAPSGGKLRGKMEEAALPPDLVELAVDLRRRYAASFRTSRYMKADLGEELQGLVQAEVISLKAEYVAGNLNLDAPGFHALCLSRLDEVNAAHKLDNKDHSVFLKGCMYDISDRCMLRFVRPQ</sequence>
<organism evidence="2 3">
    <name type="scientific">Halomonas icarae</name>
    <dbReference type="NCBI Taxonomy" id="2691040"/>
    <lineage>
        <taxon>Bacteria</taxon>
        <taxon>Pseudomonadati</taxon>
        <taxon>Pseudomonadota</taxon>
        <taxon>Gammaproteobacteria</taxon>
        <taxon>Oceanospirillales</taxon>
        <taxon>Halomonadaceae</taxon>
        <taxon>Halomonas</taxon>
    </lineage>
</organism>
<dbReference type="RefSeq" id="WP_161424434.1">
    <property type="nucleotide sequence ID" value="NZ_JARWMY010000029.1"/>
</dbReference>
<comment type="caution">
    <text evidence="2">The sequence shown here is derived from an EMBL/GenBank/DDBJ whole genome shotgun (WGS) entry which is preliminary data.</text>
</comment>
<evidence type="ECO:0000259" key="1">
    <source>
        <dbReference type="Pfam" id="PF14130"/>
    </source>
</evidence>
<dbReference type="EMBL" id="WUTS01000027">
    <property type="protein sequence ID" value="NAW14360.1"/>
    <property type="molecule type" value="Genomic_DNA"/>
</dbReference>
<name>A0A7X4W277_9GAMM</name>
<dbReference type="AlphaFoldDB" id="A0A7X4W277"/>